<feature type="compositionally biased region" description="Polar residues" evidence="1">
    <location>
        <begin position="108"/>
        <end position="123"/>
    </location>
</feature>
<feature type="region of interest" description="Disordered" evidence="1">
    <location>
        <begin position="150"/>
        <end position="200"/>
    </location>
</feature>
<keyword evidence="3" id="KW-1185">Reference proteome</keyword>
<gene>
    <name evidence="2" type="ORF">PAC_00803</name>
</gene>
<evidence type="ECO:0000313" key="3">
    <source>
        <dbReference type="Proteomes" id="UP000184330"/>
    </source>
</evidence>
<feature type="region of interest" description="Disordered" evidence="1">
    <location>
        <begin position="291"/>
        <end position="396"/>
    </location>
</feature>
<reference evidence="2 3" key="1">
    <citation type="submission" date="2016-03" db="EMBL/GenBank/DDBJ databases">
        <authorList>
            <person name="Ploux O."/>
        </authorList>
    </citation>
    <scope>NUCLEOTIDE SEQUENCE [LARGE SCALE GENOMIC DNA]</scope>
    <source>
        <strain evidence="2 3">UAMH 11012</strain>
    </source>
</reference>
<dbReference type="Proteomes" id="UP000184330">
    <property type="component" value="Unassembled WGS sequence"/>
</dbReference>
<dbReference type="AlphaFoldDB" id="A0A1L7WDY3"/>
<accession>A0A1L7WDY3</accession>
<organism evidence="2 3">
    <name type="scientific">Phialocephala subalpina</name>
    <dbReference type="NCBI Taxonomy" id="576137"/>
    <lineage>
        <taxon>Eukaryota</taxon>
        <taxon>Fungi</taxon>
        <taxon>Dikarya</taxon>
        <taxon>Ascomycota</taxon>
        <taxon>Pezizomycotina</taxon>
        <taxon>Leotiomycetes</taxon>
        <taxon>Helotiales</taxon>
        <taxon>Mollisiaceae</taxon>
        <taxon>Phialocephala</taxon>
        <taxon>Phialocephala fortinii species complex</taxon>
    </lineage>
</organism>
<proteinExistence type="predicted"/>
<feature type="region of interest" description="Disordered" evidence="1">
    <location>
        <begin position="414"/>
        <end position="450"/>
    </location>
</feature>
<name>A0A1L7WDY3_9HELO</name>
<evidence type="ECO:0000256" key="1">
    <source>
        <dbReference type="SAM" id="MobiDB-lite"/>
    </source>
</evidence>
<feature type="compositionally biased region" description="Polar residues" evidence="1">
    <location>
        <begin position="150"/>
        <end position="199"/>
    </location>
</feature>
<feature type="region of interest" description="Disordered" evidence="1">
    <location>
        <begin position="1"/>
        <end position="124"/>
    </location>
</feature>
<feature type="compositionally biased region" description="Low complexity" evidence="1">
    <location>
        <begin position="78"/>
        <end position="92"/>
    </location>
</feature>
<feature type="compositionally biased region" description="Polar residues" evidence="1">
    <location>
        <begin position="363"/>
        <end position="379"/>
    </location>
</feature>
<dbReference type="OrthoDB" id="3545168at2759"/>
<evidence type="ECO:0000313" key="2">
    <source>
        <dbReference type="EMBL" id="CZR50929.1"/>
    </source>
</evidence>
<feature type="compositionally biased region" description="Polar residues" evidence="1">
    <location>
        <begin position="11"/>
        <end position="22"/>
    </location>
</feature>
<feature type="compositionally biased region" description="Basic and acidic residues" evidence="1">
    <location>
        <begin position="414"/>
        <end position="433"/>
    </location>
</feature>
<sequence length="450" mass="50006">MASQAPPKPWTYQQNSSESSLASRGMEVSTPPGQEPPSPNQYREMGASTSPVEDRYRTRNRVANTISAQQRADSLQPVSGWSSSAGTSSQVSPRSSYRQEQGLEMRPQSMSKTSARKVQQLTGYESRHEKVFPVQAVQTAQYPQAFNNISSLNGSDSEGSVYSQSRPSIRNEDSYNSAKTQSSERSMSQQRAHTISKLQHNAAPSAEDIIALQQILVEQQQRYDEEIQKEMAAFIPRPLVIHSKKPKRISILSSAPSILKNARDSLEWGINELTSPRPPRTKRHNNTPVKARFSMHSGNTTPEEMPPSPLPKSPRRKKFKNVFGTGEHPLKSPYPFPGKEEDDTITSPSESKFGRRLSGAVKSLSTGRRGSQTKKTVITNKARKADGPDTPTPVKSSFVETMQKGNEQLHDIIEKTKKSVLKSSDEKRREELKKKIHVVGLGDQSPGPYP</sequence>
<dbReference type="EMBL" id="FJOG01000001">
    <property type="protein sequence ID" value="CZR50929.1"/>
    <property type="molecule type" value="Genomic_DNA"/>
</dbReference>
<feature type="compositionally biased region" description="Polar residues" evidence="1">
    <location>
        <begin position="61"/>
        <end position="77"/>
    </location>
</feature>
<protein>
    <submittedName>
        <fullName evidence="2">Uncharacterized protein</fullName>
    </submittedName>
</protein>